<proteinExistence type="inferred from homology"/>
<evidence type="ECO:0000259" key="4">
    <source>
        <dbReference type="Pfam" id="PF00135"/>
    </source>
</evidence>
<dbReference type="InterPro" id="IPR050309">
    <property type="entry name" value="Type-B_Carboxylest/Lipase"/>
</dbReference>
<dbReference type="RefSeq" id="WP_237486915.1">
    <property type="nucleotide sequence ID" value="NZ_CAKLCM010000003.1"/>
</dbReference>
<gene>
    <name evidence="5" type="primary">pnbA</name>
    <name evidence="5" type="ORF">VHP8226_04014</name>
</gene>
<keyword evidence="6" id="KW-1185">Reference proteome</keyword>
<dbReference type="GO" id="GO:0016787">
    <property type="term" value="F:hydrolase activity"/>
    <property type="evidence" value="ECO:0007669"/>
    <property type="project" value="UniProtKB-KW"/>
</dbReference>
<dbReference type="EMBL" id="CAKLCM010000003">
    <property type="protein sequence ID" value="CAH0530371.1"/>
    <property type="molecule type" value="Genomic_DNA"/>
</dbReference>
<sequence>MKKVIILSALLVVLTGCNNDDKDTSIDSNFQATTTVTTEYGTIQGIDDLDGSVLSWLGVGYAKPPVGDLRWKAPQEPDEFHDVIETKQFRDVALQLAGSEVIGSEDSLYLNIWRPNSDEANLPVLLFVHGGGNVTGSAQEFIGNKLALQTNSVVISISYRLGALGWFRHPLLNSNSNSNNNSNELDQSGNFGLLDIIESLEWTNRNITYFGGDPENITLAGQSAGGTNVLAALISPLSQGLFEKLMVLSGGMTLSTVEQGNDRTIEAITKLVIENGEADSDEDALVWIEQHDDTLSYLKQQPAEKLPGLYNSASLSMDGTAYLFQDGVVVPETGYDVIESGDYNQVPVILGSDKHEYSMFALLSDPAVFTAFVTGTLFNSENSALLDSYLKASKYGSMVYSAYNAEKNARKLVSYDGQPPVYGFRFSWGEQPDVVKEPFNSLYFSARHGADMDFITGHFSEAVNASLGGALYFEENELGRENLSKAMMDYIGAFLHSGSPNNGNNPHWLSWGKQHEQLLNLDADLNQTVINMTSEVYSKDEVLSLMQSELSEDEMNNMIDIHFKNKNIWNLWE</sequence>
<dbReference type="Pfam" id="PF00135">
    <property type="entry name" value="COesterase"/>
    <property type="match status" value="2"/>
</dbReference>
<dbReference type="InterPro" id="IPR002018">
    <property type="entry name" value="CarbesteraseB"/>
</dbReference>
<feature type="domain" description="Carboxylesterase type B" evidence="4">
    <location>
        <begin position="407"/>
        <end position="528"/>
    </location>
</feature>
<dbReference type="PROSITE" id="PS00122">
    <property type="entry name" value="CARBOXYLESTERASE_B_1"/>
    <property type="match status" value="1"/>
</dbReference>
<keyword evidence="2 3" id="KW-0378">Hydrolase</keyword>
<dbReference type="EC" id="3.1.1.-" evidence="3"/>
<protein>
    <recommendedName>
        <fullName evidence="3">Carboxylic ester hydrolase</fullName>
        <ecNumber evidence="3">3.1.1.-</ecNumber>
    </recommendedName>
</protein>
<dbReference type="InterPro" id="IPR019826">
    <property type="entry name" value="Carboxylesterase_B_AS"/>
</dbReference>
<evidence type="ECO:0000313" key="5">
    <source>
        <dbReference type="EMBL" id="CAH0530371.1"/>
    </source>
</evidence>
<evidence type="ECO:0000256" key="1">
    <source>
        <dbReference type="ARBA" id="ARBA00005964"/>
    </source>
</evidence>
<reference evidence="5" key="1">
    <citation type="submission" date="2021-12" db="EMBL/GenBank/DDBJ databases">
        <authorList>
            <person name="Rodrigo-Torres L."/>
            <person name="Arahal R. D."/>
            <person name="Lucena T."/>
        </authorList>
    </citation>
    <scope>NUCLEOTIDE SEQUENCE</scope>
    <source>
        <strain evidence="5">CECT 8226</strain>
    </source>
</reference>
<organism evidence="5 6">
    <name type="scientific">Vibrio hippocampi</name>
    <dbReference type="NCBI Taxonomy" id="654686"/>
    <lineage>
        <taxon>Bacteria</taxon>
        <taxon>Pseudomonadati</taxon>
        <taxon>Pseudomonadota</taxon>
        <taxon>Gammaproteobacteria</taxon>
        <taxon>Vibrionales</taxon>
        <taxon>Vibrionaceae</taxon>
        <taxon>Vibrio</taxon>
    </lineage>
</organism>
<evidence type="ECO:0000256" key="3">
    <source>
        <dbReference type="RuleBase" id="RU361235"/>
    </source>
</evidence>
<dbReference type="Proteomes" id="UP000838160">
    <property type="component" value="Unassembled WGS sequence"/>
</dbReference>
<comment type="caution">
    <text evidence="5">The sequence shown here is derived from an EMBL/GenBank/DDBJ whole genome shotgun (WGS) entry which is preliminary data.</text>
</comment>
<dbReference type="PROSITE" id="PS51257">
    <property type="entry name" value="PROKAR_LIPOPROTEIN"/>
    <property type="match status" value="1"/>
</dbReference>
<dbReference type="PANTHER" id="PTHR11559">
    <property type="entry name" value="CARBOXYLESTERASE"/>
    <property type="match status" value="1"/>
</dbReference>
<name>A0ABN8DN99_9VIBR</name>
<accession>A0ABN8DN99</accession>
<dbReference type="InterPro" id="IPR029058">
    <property type="entry name" value="AB_hydrolase_fold"/>
</dbReference>
<evidence type="ECO:0000313" key="6">
    <source>
        <dbReference type="Proteomes" id="UP000838160"/>
    </source>
</evidence>
<evidence type="ECO:0000256" key="2">
    <source>
        <dbReference type="ARBA" id="ARBA00022801"/>
    </source>
</evidence>
<comment type="similarity">
    <text evidence="1 3">Belongs to the type-B carboxylesterase/lipase family.</text>
</comment>
<dbReference type="Gene3D" id="3.40.50.1820">
    <property type="entry name" value="alpha/beta hydrolase"/>
    <property type="match status" value="1"/>
</dbReference>
<feature type="domain" description="Carboxylesterase type B" evidence="4">
    <location>
        <begin position="33"/>
        <end position="368"/>
    </location>
</feature>
<dbReference type="SUPFAM" id="SSF53474">
    <property type="entry name" value="alpha/beta-Hydrolases"/>
    <property type="match status" value="1"/>
</dbReference>